<keyword evidence="2" id="KW-1185">Reference proteome</keyword>
<dbReference type="EMBL" id="CAJA01000490">
    <property type="protein sequence ID" value="CCH75321.1"/>
    <property type="molecule type" value="Genomic_DNA"/>
</dbReference>
<dbReference type="Proteomes" id="UP000035763">
    <property type="component" value="Unassembled WGS sequence"/>
</dbReference>
<accession>W6K2G2</accession>
<dbReference type="AlphaFoldDB" id="W6K2G2"/>
<proteinExistence type="predicted"/>
<name>W6K2G2_9MICO</name>
<evidence type="ECO:0000313" key="1">
    <source>
        <dbReference type="EMBL" id="CCH75321.1"/>
    </source>
</evidence>
<organism evidence="1 2">
    <name type="scientific">Nostocoides australiense Ben110</name>
    <dbReference type="NCBI Taxonomy" id="1193182"/>
    <lineage>
        <taxon>Bacteria</taxon>
        <taxon>Bacillati</taxon>
        <taxon>Actinomycetota</taxon>
        <taxon>Actinomycetes</taxon>
        <taxon>Micrococcales</taxon>
        <taxon>Intrasporangiaceae</taxon>
        <taxon>Nostocoides</taxon>
    </lineage>
</organism>
<reference evidence="1 2" key="1">
    <citation type="journal article" date="2013" name="ISME J.">
        <title>A metabolic model for members of the genus Tetrasphaera involved in enhanced biological phosphorus removal.</title>
        <authorList>
            <person name="Kristiansen R."/>
            <person name="Nguyen H.T.T."/>
            <person name="Saunders A.M."/>
            <person name="Nielsen J.L."/>
            <person name="Wimmer R."/>
            <person name="Le V.Q."/>
            <person name="McIlroy S.J."/>
            <person name="Petrovski S."/>
            <person name="Seviour R.J."/>
            <person name="Calteau A."/>
            <person name="Nielsen K.L."/>
            <person name="Nielsen P.H."/>
        </authorList>
    </citation>
    <scope>NUCLEOTIDE SEQUENCE [LARGE SCALE GENOMIC DNA]</scope>
    <source>
        <strain evidence="1 2">Ben110</strain>
    </source>
</reference>
<comment type="caution">
    <text evidence="1">The sequence shown here is derived from an EMBL/GenBank/DDBJ whole genome shotgun (WGS) entry which is preliminary data.</text>
</comment>
<sequence>MTNSRTAARSVSERETLLVFFASFGIELTLGSVSVITDLPRQPRWRVGPVTPLIGQSRTTP</sequence>
<evidence type="ECO:0000313" key="2">
    <source>
        <dbReference type="Proteomes" id="UP000035763"/>
    </source>
</evidence>
<protein>
    <submittedName>
        <fullName evidence="1">Uncharacterized protein</fullName>
    </submittedName>
</protein>
<gene>
    <name evidence="1" type="ORF">BN11_640002</name>
</gene>